<dbReference type="AlphaFoldDB" id="A0A371J0B8"/>
<reference evidence="1 2" key="1">
    <citation type="journal article" date="2017" name="Genome Announc.">
        <title>Draft Genome Sequence of Romboutsia weinsteinii sp. nov. Strain CCRI-19649(T) Isolated from Surface Water.</title>
        <authorList>
            <person name="Maheux A.F."/>
            <person name="Boudreau D.K."/>
            <person name="Berube E."/>
            <person name="Boissinot M."/>
            <person name="Cantin P."/>
            <person name="Raymond F."/>
            <person name="Corbeil J."/>
            <person name="Omar R.F."/>
            <person name="Bergeron M.G."/>
        </authorList>
    </citation>
    <scope>NUCLEOTIDE SEQUENCE [LARGE SCALE GENOMIC DNA]</scope>
    <source>
        <strain evidence="1 2">CCRI-19649</strain>
    </source>
</reference>
<protein>
    <submittedName>
        <fullName evidence="1">Uncharacterized protein</fullName>
    </submittedName>
</protein>
<accession>A0A371J0B8</accession>
<evidence type="ECO:0000313" key="1">
    <source>
        <dbReference type="EMBL" id="RDY26242.1"/>
    </source>
</evidence>
<comment type="caution">
    <text evidence="1">The sequence shown here is derived from an EMBL/GenBank/DDBJ whole genome shotgun (WGS) entry which is preliminary data.</text>
</comment>
<dbReference type="Proteomes" id="UP000215694">
    <property type="component" value="Unassembled WGS sequence"/>
</dbReference>
<name>A0A371J0B8_9FIRM</name>
<gene>
    <name evidence="1" type="ORF">CHL78_014180</name>
</gene>
<keyword evidence="2" id="KW-1185">Reference proteome</keyword>
<evidence type="ECO:0000313" key="2">
    <source>
        <dbReference type="Proteomes" id="UP000215694"/>
    </source>
</evidence>
<organism evidence="1 2">
    <name type="scientific">Romboutsia weinsteinii</name>
    <dbReference type="NCBI Taxonomy" id="2020949"/>
    <lineage>
        <taxon>Bacteria</taxon>
        <taxon>Bacillati</taxon>
        <taxon>Bacillota</taxon>
        <taxon>Clostridia</taxon>
        <taxon>Peptostreptococcales</taxon>
        <taxon>Peptostreptococcaceae</taxon>
        <taxon>Romboutsia</taxon>
    </lineage>
</organism>
<dbReference type="EMBL" id="NOJY02000031">
    <property type="protein sequence ID" value="RDY26242.1"/>
    <property type="molecule type" value="Genomic_DNA"/>
</dbReference>
<proteinExistence type="predicted"/>
<dbReference type="RefSeq" id="WP_094367149.1">
    <property type="nucleotide sequence ID" value="NZ_NOJY02000031.1"/>
</dbReference>
<sequence length="153" mass="18052">MRFKDYTRKEFLEKYGHNCPIKFDLPVFPICREGEDEKECRMCLENSLKYVEFKPSINDFVEYNATAIDELRIVEYQVKMLSSLRDKLKGDLLSQMEIYGVDKFEDDNVDIIYVKGCMGTRFDSSRFKKDFPGTYKEYSDPVIIGANINFKLK</sequence>
<dbReference type="OrthoDB" id="2087418at2"/>